<dbReference type="AlphaFoldDB" id="A0A2M8QAR1"/>
<evidence type="ECO:0000256" key="3">
    <source>
        <dbReference type="ARBA" id="ARBA00022598"/>
    </source>
</evidence>
<evidence type="ECO:0000256" key="2">
    <source>
        <dbReference type="ARBA" id="ARBA00006239"/>
    </source>
</evidence>
<reference evidence="12 13" key="1">
    <citation type="submission" date="2017-11" db="EMBL/GenBank/DDBJ databases">
        <title>Evolution of Phototrophy in the Chloroflexi Phylum Driven by Horizontal Gene Transfer.</title>
        <authorList>
            <person name="Ward L.M."/>
            <person name="Hemp J."/>
            <person name="Shih P.M."/>
            <person name="Mcglynn S.E."/>
            <person name="Fischer W."/>
        </authorList>
    </citation>
    <scope>NUCLEOTIDE SEQUENCE [LARGE SCALE GENOMIC DNA]</scope>
    <source>
        <strain evidence="12">JP3_7</strain>
    </source>
</reference>
<comment type="pathway">
    <text evidence="9">Amino-acid biosynthesis.</text>
</comment>
<dbReference type="Gene3D" id="3.40.50.20">
    <property type="match status" value="1"/>
</dbReference>
<dbReference type="InterPro" id="IPR004666">
    <property type="entry name" value="Rp_bS6_RimK/Lys_biosynth_LsyX"/>
</dbReference>
<dbReference type="FunFam" id="3.30.1490.20:FF:000025">
    <property type="entry name" value="Alpha-aminoadipate--LysW ligase LysX protein"/>
    <property type="match status" value="1"/>
</dbReference>
<keyword evidence="6 10" id="KW-0547">Nucleotide-binding</keyword>
<proteinExistence type="inferred from homology"/>
<dbReference type="GO" id="GO:0009085">
    <property type="term" value="P:lysine biosynthetic process"/>
    <property type="evidence" value="ECO:0007669"/>
    <property type="project" value="InterPro"/>
</dbReference>
<feature type="domain" description="ATP-grasp" evidence="11">
    <location>
        <begin position="24"/>
        <end position="208"/>
    </location>
</feature>
<evidence type="ECO:0000256" key="4">
    <source>
        <dbReference type="ARBA" id="ARBA00022605"/>
    </source>
</evidence>
<protein>
    <submittedName>
        <fullName evidence="12">Lysine biosynthesis protein LysX</fullName>
    </submittedName>
</protein>
<feature type="non-terminal residue" evidence="12">
    <location>
        <position position="1"/>
    </location>
</feature>
<evidence type="ECO:0000256" key="8">
    <source>
        <dbReference type="ARBA" id="ARBA00022842"/>
    </source>
</evidence>
<evidence type="ECO:0000256" key="5">
    <source>
        <dbReference type="ARBA" id="ARBA00022723"/>
    </source>
</evidence>
<gene>
    <name evidence="12" type="primary">lysX</name>
    <name evidence="12" type="ORF">CUN48_11535</name>
</gene>
<comment type="cofactor">
    <cofactor evidence="1">
        <name>Mg(2+)</name>
        <dbReference type="ChEBI" id="CHEBI:18420"/>
    </cofactor>
</comment>
<dbReference type="EMBL" id="PGTN01000084">
    <property type="protein sequence ID" value="PJF46891.1"/>
    <property type="molecule type" value="Genomic_DNA"/>
</dbReference>
<accession>A0A2M8QAR1</accession>
<dbReference type="InterPro" id="IPR013651">
    <property type="entry name" value="ATP-grasp_RimK-type"/>
</dbReference>
<evidence type="ECO:0000256" key="9">
    <source>
        <dbReference type="ARBA" id="ARBA00029440"/>
    </source>
</evidence>
<dbReference type="Pfam" id="PF08443">
    <property type="entry name" value="RimK"/>
    <property type="match status" value="1"/>
</dbReference>
<dbReference type="GO" id="GO:0018169">
    <property type="term" value="F:ribosomal S6-glutamic acid ligase activity"/>
    <property type="evidence" value="ECO:0007669"/>
    <property type="project" value="TreeGrafter"/>
</dbReference>
<dbReference type="Proteomes" id="UP000230790">
    <property type="component" value="Unassembled WGS sequence"/>
</dbReference>
<dbReference type="PANTHER" id="PTHR21621">
    <property type="entry name" value="RIBOSOMAL PROTEIN S6 MODIFICATION PROTEIN"/>
    <property type="match status" value="1"/>
</dbReference>
<evidence type="ECO:0000313" key="13">
    <source>
        <dbReference type="Proteomes" id="UP000230790"/>
    </source>
</evidence>
<dbReference type="PANTHER" id="PTHR21621:SF0">
    <property type="entry name" value="BETA-CITRYLGLUTAMATE SYNTHASE B-RELATED"/>
    <property type="match status" value="1"/>
</dbReference>
<evidence type="ECO:0000313" key="12">
    <source>
        <dbReference type="EMBL" id="PJF46891.1"/>
    </source>
</evidence>
<keyword evidence="5" id="KW-0479">Metal-binding</keyword>
<evidence type="ECO:0000256" key="6">
    <source>
        <dbReference type="ARBA" id="ARBA00022741"/>
    </source>
</evidence>
<evidence type="ECO:0000256" key="7">
    <source>
        <dbReference type="ARBA" id="ARBA00022840"/>
    </source>
</evidence>
<organism evidence="12 13">
    <name type="scientific">Candidatus Thermofonsia Clade 3 bacterium</name>
    <dbReference type="NCBI Taxonomy" id="2364212"/>
    <lineage>
        <taxon>Bacteria</taxon>
        <taxon>Bacillati</taxon>
        <taxon>Chloroflexota</taxon>
        <taxon>Candidatus Thermofontia</taxon>
        <taxon>Candidatus Thermofonsia Clade 3</taxon>
    </lineage>
</organism>
<dbReference type="NCBIfam" id="TIGR02144">
    <property type="entry name" value="LysX_arch"/>
    <property type="match status" value="1"/>
</dbReference>
<keyword evidence="3" id="KW-0436">Ligase</keyword>
<dbReference type="Gene3D" id="3.30.470.20">
    <property type="entry name" value="ATP-grasp fold, B domain"/>
    <property type="match status" value="1"/>
</dbReference>
<dbReference type="SUPFAM" id="SSF56059">
    <property type="entry name" value="Glutathione synthetase ATP-binding domain-like"/>
    <property type="match status" value="1"/>
</dbReference>
<dbReference type="GO" id="GO:0009432">
    <property type="term" value="P:SOS response"/>
    <property type="evidence" value="ECO:0007669"/>
    <property type="project" value="TreeGrafter"/>
</dbReference>
<dbReference type="PROSITE" id="PS50975">
    <property type="entry name" value="ATP_GRASP"/>
    <property type="match status" value="1"/>
</dbReference>
<keyword evidence="8" id="KW-0460">Magnesium</keyword>
<dbReference type="InterPro" id="IPR011761">
    <property type="entry name" value="ATP-grasp"/>
</dbReference>
<evidence type="ECO:0000256" key="10">
    <source>
        <dbReference type="PROSITE-ProRule" id="PRU00409"/>
    </source>
</evidence>
<dbReference type="FunFam" id="3.30.470.20:FF:000058">
    <property type="entry name" value="Alpha-aminoadipate--LysW ligase LysX protein"/>
    <property type="match status" value="1"/>
</dbReference>
<dbReference type="InterPro" id="IPR013815">
    <property type="entry name" value="ATP_grasp_subdomain_1"/>
</dbReference>
<sequence length="213" mass="23158">KLAGVRTVNRHEVIENCGDKFITTQLLMQHNVPTTRVMMAFTPASALEAIERLGYPCVLKPVIGSWGRGVVRVNDRDAAEAVVSLRDELGGYAQHIYYIQELVNKPGRDIRSFVVGDRTIAAIYRTSTHWITNTHLGGKASNCPVTAEIDAISVAAARAVGGGIVAVDLFEHPERGLLVNEVNHTMEFRNSVPATGVDIPGAMVEYVLQVAQP</sequence>
<comment type="caution">
    <text evidence="12">The sequence shown here is derived from an EMBL/GenBank/DDBJ whole genome shotgun (WGS) entry which is preliminary data.</text>
</comment>
<comment type="similarity">
    <text evidence="2">Belongs to the RimK family. LysX subfamily.</text>
</comment>
<dbReference type="GO" id="GO:0005737">
    <property type="term" value="C:cytoplasm"/>
    <property type="evidence" value="ECO:0007669"/>
    <property type="project" value="TreeGrafter"/>
</dbReference>
<dbReference type="GO" id="GO:0046872">
    <property type="term" value="F:metal ion binding"/>
    <property type="evidence" value="ECO:0007669"/>
    <property type="project" value="UniProtKB-KW"/>
</dbReference>
<dbReference type="InterPro" id="IPR011870">
    <property type="entry name" value="LysX_arch"/>
</dbReference>
<keyword evidence="7 10" id="KW-0067">ATP-binding</keyword>
<evidence type="ECO:0000259" key="11">
    <source>
        <dbReference type="PROSITE" id="PS50975"/>
    </source>
</evidence>
<evidence type="ECO:0000256" key="1">
    <source>
        <dbReference type="ARBA" id="ARBA00001946"/>
    </source>
</evidence>
<name>A0A2M8QAR1_9CHLR</name>
<keyword evidence="4" id="KW-0028">Amino-acid biosynthesis</keyword>
<dbReference type="GO" id="GO:0005524">
    <property type="term" value="F:ATP binding"/>
    <property type="evidence" value="ECO:0007669"/>
    <property type="project" value="UniProtKB-UniRule"/>
</dbReference>
<dbReference type="NCBIfam" id="TIGR00768">
    <property type="entry name" value="rimK_fam"/>
    <property type="match status" value="1"/>
</dbReference>
<dbReference type="Gene3D" id="3.30.1490.20">
    <property type="entry name" value="ATP-grasp fold, A domain"/>
    <property type="match status" value="1"/>
</dbReference>